<dbReference type="AlphaFoldDB" id="A0A7J9C5J8"/>
<comment type="caution">
    <text evidence="1">The sequence shown here is derived from an EMBL/GenBank/DDBJ whole genome shotgun (WGS) entry which is preliminary data.</text>
</comment>
<sequence>MRKTIGLEVRYSNISFVYRRCLFWSFSR</sequence>
<dbReference type="EMBL" id="JABEZY010000008">
    <property type="protein sequence ID" value="MBA0743750.1"/>
    <property type="molecule type" value="Genomic_DNA"/>
</dbReference>
<accession>A0A7J9C5J8</accession>
<evidence type="ECO:0000313" key="2">
    <source>
        <dbReference type="Proteomes" id="UP000593579"/>
    </source>
</evidence>
<organism evidence="1 2">
    <name type="scientific">Gossypium gossypioides</name>
    <name type="common">Mexican cotton</name>
    <name type="synonym">Selera gossypioides</name>
    <dbReference type="NCBI Taxonomy" id="34282"/>
    <lineage>
        <taxon>Eukaryota</taxon>
        <taxon>Viridiplantae</taxon>
        <taxon>Streptophyta</taxon>
        <taxon>Embryophyta</taxon>
        <taxon>Tracheophyta</taxon>
        <taxon>Spermatophyta</taxon>
        <taxon>Magnoliopsida</taxon>
        <taxon>eudicotyledons</taxon>
        <taxon>Gunneridae</taxon>
        <taxon>Pentapetalae</taxon>
        <taxon>rosids</taxon>
        <taxon>malvids</taxon>
        <taxon>Malvales</taxon>
        <taxon>Malvaceae</taxon>
        <taxon>Malvoideae</taxon>
        <taxon>Gossypium</taxon>
    </lineage>
</organism>
<protein>
    <submittedName>
        <fullName evidence="1">Uncharacterized protein</fullName>
    </submittedName>
</protein>
<name>A0A7J9C5J8_GOSGO</name>
<gene>
    <name evidence="1" type="ORF">Gogos_006405</name>
</gene>
<keyword evidence="2" id="KW-1185">Reference proteome</keyword>
<evidence type="ECO:0000313" key="1">
    <source>
        <dbReference type="EMBL" id="MBA0743750.1"/>
    </source>
</evidence>
<proteinExistence type="predicted"/>
<dbReference type="Proteomes" id="UP000593579">
    <property type="component" value="Unassembled WGS sequence"/>
</dbReference>
<reference evidence="1 2" key="1">
    <citation type="journal article" date="2019" name="Genome Biol. Evol.">
        <title>Insights into the evolution of the New World diploid cottons (Gossypium, subgenus Houzingenia) based on genome sequencing.</title>
        <authorList>
            <person name="Grover C.E."/>
            <person name="Arick M.A. 2nd"/>
            <person name="Thrash A."/>
            <person name="Conover J.L."/>
            <person name="Sanders W.S."/>
            <person name="Peterson D.G."/>
            <person name="Frelichowski J.E."/>
            <person name="Scheffler J.A."/>
            <person name="Scheffler B.E."/>
            <person name="Wendel J.F."/>
        </authorList>
    </citation>
    <scope>NUCLEOTIDE SEQUENCE [LARGE SCALE GENOMIC DNA]</scope>
    <source>
        <strain evidence="1">5</strain>
        <tissue evidence="1">Leaf</tissue>
    </source>
</reference>